<evidence type="ECO:0000313" key="2">
    <source>
        <dbReference type="Proteomes" id="UP001175227"/>
    </source>
</evidence>
<comment type="caution">
    <text evidence="1">The sequence shown here is derived from an EMBL/GenBank/DDBJ whole genome shotgun (WGS) entry which is preliminary data.</text>
</comment>
<dbReference type="EMBL" id="JAUEPR010000003">
    <property type="protein sequence ID" value="KAK0487657.1"/>
    <property type="molecule type" value="Genomic_DNA"/>
</dbReference>
<reference evidence="1" key="1">
    <citation type="submission" date="2023-06" db="EMBL/GenBank/DDBJ databases">
        <authorList>
            <consortium name="Lawrence Berkeley National Laboratory"/>
            <person name="Ahrendt S."/>
            <person name="Sahu N."/>
            <person name="Indic B."/>
            <person name="Wong-Bajracharya J."/>
            <person name="Merenyi Z."/>
            <person name="Ke H.-M."/>
            <person name="Monk M."/>
            <person name="Kocsube S."/>
            <person name="Drula E."/>
            <person name="Lipzen A."/>
            <person name="Balint B."/>
            <person name="Henrissat B."/>
            <person name="Andreopoulos B."/>
            <person name="Martin F.M."/>
            <person name="Harder C.B."/>
            <person name="Rigling D."/>
            <person name="Ford K.L."/>
            <person name="Foster G.D."/>
            <person name="Pangilinan J."/>
            <person name="Papanicolaou A."/>
            <person name="Barry K."/>
            <person name="LaButti K."/>
            <person name="Viragh M."/>
            <person name="Koriabine M."/>
            <person name="Yan M."/>
            <person name="Riley R."/>
            <person name="Champramary S."/>
            <person name="Plett K.L."/>
            <person name="Tsai I.J."/>
            <person name="Slot J."/>
            <person name="Sipos G."/>
            <person name="Plett J."/>
            <person name="Nagy L.G."/>
            <person name="Grigoriev I.V."/>
        </authorList>
    </citation>
    <scope>NUCLEOTIDE SEQUENCE</scope>
    <source>
        <strain evidence="1">ICMP 16352</strain>
    </source>
</reference>
<name>A0AA39PNQ6_9AGAR</name>
<sequence>MYFDVKSSISNIRVALIALFVLQCLHMGVCTLSSVERQVRTSASESIELPSRACQNHNHRLRSQEHQRTLCGVSQIDGRRIKRI</sequence>
<proteinExistence type="predicted"/>
<protein>
    <submittedName>
        <fullName evidence="1">Uncharacterized protein</fullName>
    </submittedName>
</protein>
<evidence type="ECO:0000313" key="1">
    <source>
        <dbReference type="EMBL" id="KAK0487657.1"/>
    </source>
</evidence>
<organism evidence="1 2">
    <name type="scientific">Armillaria novae-zelandiae</name>
    <dbReference type="NCBI Taxonomy" id="153914"/>
    <lineage>
        <taxon>Eukaryota</taxon>
        <taxon>Fungi</taxon>
        <taxon>Dikarya</taxon>
        <taxon>Basidiomycota</taxon>
        <taxon>Agaricomycotina</taxon>
        <taxon>Agaricomycetes</taxon>
        <taxon>Agaricomycetidae</taxon>
        <taxon>Agaricales</taxon>
        <taxon>Marasmiineae</taxon>
        <taxon>Physalacriaceae</taxon>
        <taxon>Armillaria</taxon>
    </lineage>
</organism>
<dbReference type="Proteomes" id="UP001175227">
    <property type="component" value="Unassembled WGS sequence"/>
</dbReference>
<keyword evidence="2" id="KW-1185">Reference proteome</keyword>
<accession>A0AA39PNQ6</accession>
<gene>
    <name evidence="1" type="ORF">IW261DRAFT_632809</name>
</gene>
<dbReference type="AlphaFoldDB" id="A0AA39PNQ6"/>